<dbReference type="PANTHER" id="PTHR35446">
    <property type="entry name" value="SI:CH211-175M2.5"/>
    <property type="match status" value="1"/>
</dbReference>
<evidence type="ECO:0000259" key="1">
    <source>
        <dbReference type="Pfam" id="PF02627"/>
    </source>
</evidence>
<dbReference type="SUPFAM" id="SSF69118">
    <property type="entry name" value="AhpD-like"/>
    <property type="match status" value="1"/>
</dbReference>
<accession>A0ABU2J969</accession>
<dbReference type="Proteomes" id="UP001183176">
    <property type="component" value="Unassembled WGS sequence"/>
</dbReference>
<dbReference type="InterPro" id="IPR003779">
    <property type="entry name" value="CMD-like"/>
</dbReference>
<evidence type="ECO:0000313" key="3">
    <source>
        <dbReference type="Proteomes" id="UP001183176"/>
    </source>
</evidence>
<name>A0ABU2J969_9ACTN</name>
<dbReference type="RefSeq" id="WP_311422656.1">
    <property type="nucleotide sequence ID" value="NZ_JAVREH010000008.1"/>
</dbReference>
<proteinExistence type="predicted"/>
<dbReference type="Gene3D" id="1.20.1290.10">
    <property type="entry name" value="AhpD-like"/>
    <property type="match status" value="1"/>
</dbReference>
<sequence length="182" mass="19394">MSRIPVQTLDTAPEQTRPTLERLTRRTGKLLNIHAEMAHAPVVLAAYAGITEALAEQSSFDARTREAIALAVGAQDGCDYCQAAHTPSAIKSGLSEAQTIAIRRGELAFDPKLAALLAVVREAAANVGEVSDATWTAAQQAGWSDVQLSEAFAHLAVNLFTNFFNHYARTDLDLPAAPALTP</sequence>
<comment type="caution">
    <text evidence="2">The sequence shown here is derived from an EMBL/GenBank/DDBJ whole genome shotgun (WGS) entry which is preliminary data.</text>
</comment>
<dbReference type="InterPro" id="IPR004675">
    <property type="entry name" value="AhpD_core"/>
</dbReference>
<dbReference type="EMBL" id="JAVREH010000008">
    <property type="protein sequence ID" value="MDT0261502.1"/>
    <property type="molecule type" value="Genomic_DNA"/>
</dbReference>
<feature type="domain" description="Carboxymuconolactone decarboxylase-like" evidence="1">
    <location>
        <begin position="41"/>
        <end position="121"/>
    </location>
</feature>
<organism evidence="2 3">
    <name type="scientific">Jatrophihabitans lederbergiae</name>
    <dbReference type="NCBI Taxonomy" id="3075547"/>
    <lineage>
        <taxon>Bacteria</taxon>
        <taxon>Bacillati</taxon>
        <taxon>Actinomycetota</taxon>
        <taxon>Actinomycetes</taxon>
        <taxon>Jatrophihabitantales</taxon>
        <taxon>Jatrophihabitantaceae</taxon>
        <taxon>Jatrophihabitans</taxon>
    </lineage>
</organism>
<evidence type="ECO:0000313" key="2">
    <source>
        <dbReference type="EMBL" id="MDT0261502.1"/>
    </source>
</evidence>
<dbReference type="PANTHER" id="PTHR35446:SF3">
    <property type="entry name" value="CMD DOMAIN-CONTAINING PROTEIN"/>
    <property type="match status" value="1"/>
</dbReference>
<reference evidence="3" key="1">
    <citation type="submission" date="2023-07" db="EMBL/GenBank/DDBJ databases">
        <title>30 novel species of actinomycetes from the DSMZ collection.</title>
        <authorList>
            <person name="Nouioui I."/>
        </authorList>
    </citation>
    <scope>NUCLEOTIDE SEQUENCE [LARGE SCALE GENOMIC DNA]</scope>
    <source>
        <strain evidence="3">DSM 44399</strain>
    </source>
</reference>
<keyword evidence="3" id="KW-1185">Reference proteome</keyword>
<protein>
    <submittedName>
        <fullName evidence="2">Carboxymuconolactone decarboxylase family protein</fullName>
    </submittedName>
</protein>
<dbReference type="NCBIfam" id="TIGR00778">
    <property type="entry name" value="ahpD_dom"/>
    <property type="match status" value="1"/>
</dbReference>
<gene>
    <name evidence="2" type="ORF">RM423_08860</name>
</gene>
<dbReference type="Pfam" id="PF02627">
    <property type="entry name" value="CMD"/>
    <property type="match status" value="1"/>
</dbReference>
<dbReference type="InterPro" id="IPR029032">
    <property type="entry name" value="AhpD-like"/>
</dbReference>